<accession>A0AAN6T5G1</accession>
<proteinExistence type="predicted"/>
<evidence type="ECO:0000313" key="3">
    <source>
        <dbReference type="Proteomes" id="UP001305647"/>
    </source>
</evidence>
<reference evidence="2" key="2">
    <citation type="submission" date="2023-05" db="EMBL/GenBank/DDBJ databases">
        <authorList>
            <consortium name="Lawrence Berkeley National Laboratory"/>
            <person name="Steindorff A."/>
            <person name="Hensen N."/>
            <person name="Bonometti L."/>
            <person name="Westerberg I."/>
            <person name="Brannstrom I.O."/>
            <person name="Guillou S."/>
            <person name="Cros-Aarteil S."/>
            <person name="Calhoun S."/>
            <person name="Haridas S."/>
            <person name="Kuo A."/>
            <person name="Mondo S."/>
            <person name="Pangilinan J."/>
            <person name="Riley R."/>
            <person name="Labutti K."/>
            <person name="Andreopoulos B."/>
            <person name="Lipzen A."/>
            <person name="Chen C."/>
            <person name="Yanf M."/>
            <person name="Daum C."/>
            <person name="Ng V."/>
            <person name="Clum A."/>
            <person name="Ohm R."/>
            <person name="Martin F."/>
            <person name="Silar P."/>
            <person name="Natvig D."/>
            <person name="Lalanne C."/>
            <person name="Gautier V."/>
            <person name="Ament-Velasquez S.L."/>
            <person name="Kruys A."/>
            <person name="Hutchinson M.I."/>
            <person name="Powell A.J."/>
            <person name="Barry K."/>
            <person name="Miller A.N."/>
            <person name="Grigoriev I.V."/>
            <person name="Debuchy R."/>
            <person name="Gladieux P."/>
            <person name="Thoren M.H."/>
            <person name="Johannesson H."/>
        </authorList>
    </citation>
    <scope>NUCLEOTIDE SEQUENCE</scope>
    <source>
        <strain evidence="2">CBS 757.83</strain>
    </source>
</reference>
<feature type="region of interest" description="Disordered" evidence="1">
    <location>
        <begin position="67"/>
        <end position="89"/>
    </location>
</feature>
<comment type="caution">
    <text evidence="2">The sequence shown here is derived from an EMBL/GenBank/DDBJ whole genome shotgun (WGS) entry which is preliminary data.</text>
</comment>
<sequence length="187" mass="21626">MLQSRSEWLGRRESPEVQFLQNSKLAIIHKRSMLRICNRQYLINGVGVCSGFLFRRWESMTSVNKIDSLPQQPPSDHPHCQQKPRPRSGHTVSYEKLELNSEHLSRTTSKTVRRLGSWVSQTVLSFHDLYWYTRLPYFSFPSMFCLDVATCILSCTTQYHIASFVPIQCRVRHLGLSHIECPPATTG</sequence>
<organism evidence="2 3">
    <name type="scientific">Parathielavia hyrcaniae</name>
    <dbReference type="NCBI Taxonomy" id="113614"/>
    <lineage>
        <taxon>Eukaryota</taxon>
        <taxon>Fungi</taxon>
        <taxon>Dikarya</taxon>
        <taxon>Ascomycota</taxon>
        <taxon>Pezizomycotina</taxon>
        <taxon>Sordariomycetes</taxon>
        <taxon>Sordariomycetidae</taxon>
        <taxon>Sordariales</taxon>
        <taxon>Chaetomiaceae</taxon>
        <taxon>Parathielavia</taxon>
    </lineage>
</organism>
<dbReference type="EMBL" id="MU863626">
    <property type="protein sequence ID" value="KAK4104774.1"/>
    <property type="molecule type" value="Genomic_DNA"/>
</dbReference>
<dbReference type="AlphaFoldDB" id="A0AAN6T5G1"/>
<dbReference type="Proteomes" id="UP001305647">
    <property type="component" value="Unassembled WGS sequence"/>
</dbReference>
<reference evidence="2" key="1">
    <citation type="journal article" date="2023" name="Mol. Phylogenet. Evol.">
        <title>Genome-scale phylogeny and comparative genomics of the fungal order Sordariales.</title>
        <authorList>
            <person name="Hensen N."/>
            <person name="Bonometti L."/>
            <person name="Westerberg I."/>
            <person name="Brannstrom I.O."/>
            <person name="Guillou S."/>
            <person name="Cros-Aarteil S."/>
            <person name="Calhoun S."/>
            <person name="Haridas S."/>
            <person name="Kuo A."/>
            <person name="Mondo S."/>
            <person name="Pangilinan J."/>
            <person name="Riley R."/>
            <person name="LaButti K."/>
            <person name="Andreopoulos B."/>
            <person name="Lipzen A."/>
            <person name="Chen C."/>
            <person name="Yan M."/>
            <person name="Daum C."/>
            <person name="Ng V."/>
            <person name="Clum A."/>
            <person name="Steindorff A."/>
            <person name="Ohm R.A."/>
            <person name="Martin F."/>
            <person name="Silar P."/>
            <person name="Natvig D.O."/>
            <person name="Lalanne C."/>
            <person name="Gautier V."/>
            <person name="Ament-Velasquez S.L."/>
            <person name="Kruys A."/>
            <person name="Hutchinson M.I."/>
            <person name="Powell A.J."/>
            <person name="Barry K."/>
            <person name="Miller A.N."/>
            <person name="Grigoriev I.V."/>
            <person name="Debuchy R."/>
            <person name="Gladieux P."/>
            <person name="Hiltunen Thoren M."/>
            <person name="Johannesson H."/>
        </authorList>
    </citation>
    <scope>NUCLEOTIDE SEQUENCE</scope>
    <source>
        <strain evidence="2">CBS 757.83</strain>
    </source>
</reference>
<gene>
    <name evidence="2" type="ORF">N658DRAFT_188736</name>
</gene>
<name>A0AAN6T5G1_9PEZI</name>
<evidence type="ECO:0000313" key="2">
    <source>
        <dbReference type="EMBL" id="KAK4104774.1"/>
    </source>
</evidence>
<protein>
    <submittedName>
        <fullName evidence="2">Uncharacterized protein</fullName>
    </submittedName>
</protein>
<keyword evidence="3" id="KW-1185">Reference proteome</keyword>
<evidence type="ECO:0000256" key="1">
    <source>
        <dbReference type="SAM" id="MobiDB-lite"/>
    </source>
</evidence>